<evidence type="ECO:0000256" key="1">
    <source>
        <dbReference type="SAM" id="SignalP"/>
    </source>
</evidence>
<keyword evidence="5" id="KW-1185">Reference proteome</keyword>
<dbReference type="InterPro" id="IPR012338">
    <property type="entry name" value="Beta-lactam/transpept-like"/>
</dbReference>
<dbReference type="InterPro" id="IPR058664">
    <property type="entry name" value="ARB_00930-like_C"/>
</dbReference>
<dbReference type="AlphaFoldDB" id="A0A7U2FHR1"/>
<protein>
    <recommendedName>
        <fullName evidence="6">Beta-lactamase-related domain-containing protein</fullName>
    </recommendedName>
</protein>
<dbReference type="Pfam" id="PF26335">
    <property type="entry name" value="ARB_00930_C"/>
    <property type="match status" value="1"/>
</dbReference>
<gene>
    <name evidence="4" type="ORF">JI435_104280</name>
</gene>
<dbReference type="OMA" id="CTREVFL"/>
<dbReference type="InterPro" id="IPR051478">
    <property type="entry name" value="Beta-lactamase-like_AB/R"/>
</dbReference>
<evidence type="ECO:0000313" key="4">
    <source>
        <dbReference type="EMBL" id="QRD04464.1"/>
    </source>
</evidence>
<dbReference type="Proteomes" id="UP000663193">
    <property type="component" value="Chromosome 17"/>
</dbReference>
<reference evidence="5" key="1">
    <citation type="journal article" date="2021" name="BMC Genomics">
        <title>Chromosome-level genome assembly and manually-curated proteome of model necrotroph Parastagonospora nodorum Sn15 reveals a genome-wide trove of candidate effector homologs, and redundancy of virulence-related functions within an accessory chromosome.</title>
        <authorList>
            <person name="Bertazzoni S."/>
            <person name="Jones D.A.B."/>
            <person name="Phan H.T."/>
            <person name="Tan K.-C."/>
            <person name="Hane J.K."/>
        </authorList>
    </citation>
    <scope>NUCLEOTIDE SEQUENCE [LARGE SCALE GENOMIC DNA]</scope>
    <source>
        <strain evidence="5">SN15 / ATCC MYA-4574 / FGSC 10173)</strain>
    </source>
</reference>
<dbReference type="Gene3D" id="3.40.710.10">
    <property type="entry name" value="DD-peptidase/beta-lactamase superfamily"/>
    <property type="match status" value="1"/>
</dbReference>
<proteinExistence type="predicted"/>
<dbReference type="PANTHER" id="PTHR22935">
    <property type="entry name" value="PENICILLIN-BINDING PROTEIN"/>
    <property type="match status" value="1"/>
</dbReference>
<dbReference type="PANTHER" id="PTHR22935:SF97">
    <property type="entry name" value="BETA-LACTAMASE-RELATED DOMAIN-CONTAINING PROTEIN"/>
    <property type="match status" value="1"/>
</dbReference>
<evidence type="ECO:0000259" key="3">
    <source>
        <dbReference type="Pfam" id="PF26335"/>
    </source>
</evidence>
<sequence>MRLPHLLPILTASTTVASICPFLGPVFPAPKSLSAKNPIFATLRSTIESALTSGNTSHGPVNANDTYSIQIFSRSDKGVPLLDFHHRGTDVQGNSTVNGNSIYRIASTTKLLTVYLLLLQAGDAILNDPVVKYLPELKGKGEWDDITVGALAGYMGGIVGEVYDTDLLTGGGLGAAFPNVFPELKEDEMSPCAYGKEGCTREVFLEHLVTRKQVFLPNTTPAYNNAGFAILGLLLESLTGLSYADSLSKLLVIPLELTSTTATTPPTINRGVIITSETASGWDTIIDGPSIAMGAAFSSANDLSTLGRAILSSSLLPPNTTRAWLKPTSHTSSLIGAVGQPWEIFRASMGENRVVDLYTKGGNFGAYGANFVLVPDFEVGFVVLKAGARGQVPVEMSGLIIDELIPACEEAARIEAEERFAGTYSASHSKSNSTSTIKITSTPGTPGLTVSHWAVNGTDVLQDIFGSPKHFQLFPTNADGGYGGISSWRGTYISLDDVGAFSACPSWFGLDRPTYGVYALDEFVFRLDGGGRAWGVELLAFGVLLGRE</sequence>
<feature type="domain" description="Beta-lactamase-related" evidence="2">
    <location>
        <begin position="87"/>
        <end position="387"/>
    </location>
</feature>
<dbReference type="InterPro" id="IPR001466">
    <property type="entry name" value="Beta-lactam-related"/>
</dbReference>
<dbReference type="OrthoDB" id="10250282at2759"/>
<dbReference type="SUPFAM" id="SSF56601">
    <property type="entry name" value="beta-lactamase/transpeptidase-like"/>
    <property type="match status" value="1"/>
</dbReference>
<feature type="chain" id="PRO_5031159939" description="Beta-lactamase-related domain-containing protein" evidence="1">
    <location>
        <begin position="20"/>
        <end position="548"/>
    </location>
</feature>
<keyword evidence="1" id="KW-0732">Signal</keyword>
<dbReference type="EMBL" id="CP069039">
    <property type="protein sequence ID" value="QRD04464.1"/>
    <property type="molecule type" value="Genomic_DNA"/>
</dbReference>
<evidence type="ECO:0008006" key="6">
    <source>
        <dbReference type="Google" id="ProtNLM"/>
    </source>
</evidence>
<evidence type="ECO:0000259" key="2">
    <source>
        <dbReference type="Pfam" id="PF00144"/>
    </source>
</evidence>
<dbReference type="VEuPathDB" id="FungiDB:JI435_104280"/>
<evidence type="ECO:0000313" key="5">
    <source>
        <dbReference type="Proteomes" id="UP000663193"/>
    </source>
</evidence>
<name>A0A7U2FHR1_PHANO</name>
<dbReference type="Pfam" id="PF00144">
    <property type="entry name" value="Beta-lactamase"/>
    <property type="match status" value="1"/>
</dbReference>
<accession>A0A7U2FHR1</accession>
<feature type="domain" description="Beta-lactamase-like ARB-00930-like C-terminal" evidence="3">
    <location>
        <begin position="412"/>
        <end position="547"/>
    </location>
</feature>
<feature type="signal peptide" evidence="1">
    <location>
        <begin position="1"/>
        <end position="19"/>
    </location>
</feature>
<organism evidence="4 5">
    <name type="scientific">Phaeosphaeria nodorum (strain SN15 / ATCC MYA-4574 / FGSC 10173)</name>
    <name type="common">Glume blotch fungus</name>
    <name type="synonym">Parastagonospora nodorum</name>
    <dbReference type="NCBI Taxonomy" id="321614"/>
    <lineage>
        <taxon>Eukaryota</taxon>
        <taxon>Fungi</taxon>
        <taxon>Dikarya</taxon>
        <taxon>Ascomycota</taxon>
        <taxon>Pezizomycotina</taxon>
        <taxon>Dothideomycetes</taxon>
        <taxon>Pleosporomycetidae</taxon>
        <taxon>Pleosporales</taxon>
        <taxon>Pleosporineae</taxon>
        <taxon>Phaeosphaeriaceae</taxon>
        <taxon>Parastagonospora</taxon>
    </lineage>
</organism>